<feature type="region of interest" description="Disordered" evidence="11">
    <location>
        <begin position="461"/>
        <end position="500"/>
    </location>
</feature>
<dbReference type="GO" id="GO:0015031">
    <property type="term" value="P:protein transport"/>
    <property type="evidence" value="ECO:0007669"/>
    <property type="project" value="UniProtKB-KW"/>
</dbReference>
<dbReference type="GO" id="GO:0005813">
    <property type="term" value="C:centrosome"/>
    <property type="evidence" value="ECO:0007669"/>
    <property type="project" value="UniProtKB-SubCell"/>
</dbReference>
<dbReference type="InterPro" id="IPR001763">
    <property type="entry name" value="Rhodanese-like_dom"/>
</dbReference>
<evidence type="ECO:0000313" key="13">
    <source>
        <dbReference type="EMBL" id="CAE7557761.1"/>
    </source>
</evidence>
<proteinExistence type="inferred from homology"/>
<dbReference type="Pfam" id="PF00581">
    <property type="entry name" value="Rhodanese"/>
    <property type="match status" value="1"/>
</dbReference>
<evidence type="ECO:0000313" key="14">
    <source>
        <dbReference type="Proteomes" id="UP000601435"/>
    </source>
</evidence>
<protein>
    <submittedName>
        <fullName evidence="13">Cep41-a protein</fullName>
    </submittedName>
</protein>
<accession>A0A812U9H9</accession>
<comment type="similarity">
    <text evidence="10">Belongs to the CEP41 family.</text>
</comment>
<feature type="region of interest" description="Disordered" evidence="11">
    <location>
        <begin position="350"/>
        <end position="377"/>
    </location>
</feature>
<keyword evidence="14" id="KW-1185">Reference proteome</keyword>
<name>A0A812U9H9_9DINO</name>
<dbReference type="Proteomes" id="UP000601435">
    <property type="component" value="Unassembled WGS sequence"/>
</dbReference>
<keyword evidence="4" id="KW-0963">Cytoplasm</keyword>
<dbReference type="PANTHER" id="PTHR44390">
    <property type="entry name" value="CENTROSOMAL PROTEIN OF 41 KDA"/>
    <property type="match status" value="1"/>
</dbReference>
<dbReference type="PROSITE" id="PS50206">
    <property type="entry name" value="RHODANESE_3"/>
    <property type="match status" value="1"/>
</dbReference>
<gene>
    <name evidence="13" type="primary">cep41-a</name>
    <name evidence="13" type="ORF">SNEC2469_LOCUS16099</name>
</gene>
<feature type="region of interest" description="Disordered" evidence="11">
    <location>
        <begin position="163"/>
        <end position="188"/>
    </location>
</feature>
<dbReference type="InterPro" id="IPR036873">
    <property type="entry name" value="Rhodanese-like_dom_sf"/>
</dbReference>
<reference evidence="13" key="1">
    <citation type="submission" date="2021-02" db="EMBL/GenBank/DDBJ databases">
        <authorList>
            <person name="Dougan E. K."/>
            <person name="Rhodes N."/>
            <person name="Thang M."/>
            <person name="Chan C."/>
        </authorList>
    </citation>
    <scope>NUCLEOTIDE SEQUENCE</scope>
</reference>
<evidence type="ECO:0000256" key="10">
    <source>
        <dbReference type="ARBA" id="ARBA00038465"/>
    </source>
</evidence>
<comment type="subcellular location">
    <subcellularLocation>
        <location evidence="1">Cytoplasm</location>
        <location evidence="1">Cytoskeleton</location>
        <location evidence="1">Cilium basal body</location>
    </subcellularLocation>
    <subcellularLocation>
        <location evidence="2">Cytoplasm</location>
        <location evidence="2">Cytoskeleton</location>
        <location evidence="2">Microtubule organizing center</location>
        <location evidence="2">Centrosome</location>
    </subcellularLocation>
</comment>
<sequence>MAGRSLHTAKDMRAARKEAEHLVSGSIVAFSTKAFVLEQRFVRKIAAAAETSSVPGLIIFTIFNLLTALFEEGSCRLRRRTAGSASGGFAMKSSFPSLDKKVPESKKYAHIGSSIDTGASAKKEKLHSANVMAKRKDEIFKRIRAGTLVRMLQDREVSESVYALGPGSEHGDRASASSVMASKAGPAAPPMSVASVGSVAGSGASVGPDEPNTCWYVWQMEWRAACAELHFEKSVLKHALSKHVHHFDYRDGMRAKSASARAGRPCPAQEPRRSPSPRMMEDALRDIYEEPPARPATRWPVLLALERRPSIKAERPCSRCFRNFQRFMDKHVVLDSPAPEDVHGHEWPFEDAATNQNPSESPRHEEASPSPVRTFTGTDPQEEAWMRWQFLQHMPDYLAMMLEQKEHRDFVSKAHQSQLLSARRTVMASDLAILLRVLPMFNGDPSDSSDIAEELAHVLGSEGQGRTQRRARTTNLPTVQRRASKLASLPTSTASGLGESLAMRRASVENMTDNIVEAIRQASGKAKGGRTANTVSKGPNGRPSNKGRRQSLGQERPRHSTAQSFFEARRNSSAQGFEAPGDENRDSPESFEAVSLETLLDVVPAATKTRWGDILNLADADLEISKPRFVSKIAHAMRQKPQWFILHESISEMSAELVEPQPLDSPLPPSAEDVPHSCHCWLGSLMVLHRLPEIAEKLSETWQFQISAERLQHVAASMERAESLALCGGFALTLDVCRAQATDLLSPLRPLPGSEALSPAWLKRVFETKDEEANPHELGDDLRLLAQCLALQAAGANFEQDIDSPLLEFSQKAWRHFCRTYLGEQPGASDAAFAEATNHLIPETSFKHGEVFYRPMLGALTLELLLQKEVAQRVRSNTEKVENSDLHWRVEIIESSMQDYLPELMWQVMGWNTPAGRRVLRRCSFAFFQMTAETKNEMTRKGFLRLCHEAGWDSKFRSKLASDAFFGSIFDDAVFGISADLHLLCMLDFAELPQILKMTAELIVLPDRGCCGIFAALQGVADDLTEVLRTLEPQGNRANTAPAAKYIQASRHGSVVSVVETDTTVSEARDLVLLDVREGDEFDQCHLPLAVSYPAPKINRDQFIPELLRCKRDPGKLLVVYGANEQATIGVAKLLVEKGWENVHALSGGFEEMIQSYPEVLEGTVPDTPLTTSTTRSAPRR</sequence>
<keyword evidence="3" id="KW-0813">Transport</keyword>
<evidence type="ECO:0000256" key="2">
    <source>
        <dbReference type="ARBA" id="ARBA00004300"/>
    </source>
</evidence>
<feature type="region of interest" description="Disordered" evidence="11">
    <location>
        <begin position="256"/>
        <end position="278"/>
    </location>
</feature>
<dbReference type="GO" id="GO:0036064">
    <property type="term" value="C:ciliary basal body"/>
    <property type="evidence" value="ECO:0007669"/>
    <property type="project" value="TreeGrafter"/>
</dbReference>
<dbReference type="EMBL" id="CAJNJA010026308">
    <property type="protein sequence ID" value="CAE7557761.1"/>
    <property type="molecule type" value="Genomic_DNA"/>
</dbReference>
<keyword evidence="8" id="KW-0206">Cytoskeleton</keyword>
<dbReference type="SMART" id="SM00450">
    <property type="entry name" value="RHOD"/>
    <property type="match status" value="1"/>
</dbReference>
<dbReference type="CDD" id="cd00158">
    <property type="entry name" value="RHOD"/>
    <property type="match status" value="1"/>
</dbReference>
<evidence type="ECO:0000256" key="9">
    <source>
        <dbReference type="ARBA" id="ARBA00023273"/>
    </source>
</evidence>
<keyword evidence="7" id="KW-0969">Cilium</keyword>
<evidence type="ECO:0000256" key="11">
    <source>
        <dbReference type="SAM" id="MobiDB-lite"/>
    </source>
</evidence>
<dbReference type="PANTHER" id="PTHR44390:SF1">
    <property type="entry name" value="CENTROSOMAL PROTEIN OF 41 KDA"/>
    <property type="match status" value="1"/>
</dbReference>
<dbReference type="SUPFAM" id="SSF52821">
    <property type="entry name" value="Rhodanese/Cell cycle control phosphatase"/>
    <property type="match status" value="1"/>
</dbReference>
<evidence type="ECO:0000259" key="12">
    <source>
        <dbReference type="PROSITE" id="PS50206"/>
    </source>
</evidence>
<keyword evidence="5" id="KW-0970">Cilium biogenesis/degradation</keyword>
<organism evidence="13 14">
    <name type="scientific">Symbiodinium necroappetens</name>
    <dbReference type="NCBI Taxonomy" id="1628268"/>
    <lineage>
        <taxon>Eukaryota</taxon>
        <taxon>Sar</taxon>
        <taxon>Alveolata</taxon>
        <taxon>Dinophyceae</taxon>
        <taxon>Suessiales</taxon>
        <taxon>Symbiodiniaceae</taxon>
        <taxon>Symbiodinium</taxon>
    </lineage>
</organism>
<comment type="caution">
    <text evidence="13">The sequence shown here is derived from an EMBL/GenBank/DDBJ whole genome shotgun (WGS) entry which is preliminary data.</text>
</comment>
<evidence type="ECO:0000256" key="8">
    <source>
        <dbReference type="ARBA" id="ARBA00023212"/>
    </source>
</evidence>
<evidence type="ECO:0000256" key="3">
    <source>
        <dbReference type="ARBA" id="ARBA00022448"/>
    </source>
</evidence>
<evidence type="ECO:0000256" key="1">
    <source>
        <dbReference type="ARBA" id="ARBA00004120"/>
    </source>
</evidence>
<feature type="domain" description="Rhodanese" evidence="12">
    <location>
        <begin position="1067"/>
        <end position="1162"/>
    </location>
</feature>
<evidence type="ECO:0000256" key="7">
    <source>
        <dbReference type="ARBA" id="ARBA00023069"/>
    </source>
</evidence>
<evidence type="ECO:0000256" key="4">
    <source>
        <dbReference type="ARBA" id="ARBA00022490"/>
    </source>
</evidence>
<dbReference type="OrthoDB" id="70250at2759"/>
<dbReference type="AlphaFoldDB" id="A0A812U9H9"/>
<dbReference type="InterPro" id="IPR051889">
    <property type="entry name" value="CEP41"/>
</dbReference>
<dbReference type="Gene3D" id="3.40.250.10">
    <property type="entry name" value="Rhodanese-like domain"/>
    <property type="match status" value="1"/>
</dbReference>
<evidence type="ECO:0000256" key="5">
    <source>
        <dbReference type="ARBA" id="ARBA00022794"/>
    </source>
</evidence>
<feature type="region of interest" description="Disordered" evidence="11">
    <location>
        <begin position="520"/>
        <end position="590"/>
    </location>
</feature>
<keyword evidence="9" id="KW-0966">Cell projection</keyword>
<dbReference type="GO" id="GO:0060271">
    <property type="term" value="P:cilium assembly"/>
    <property type="evidence" value="ECO:0007669"/>
    <property type="project" value="TreeGrafter"/>
</dbReference>
<evidence type="ECO:0000256" key="6">
    <source>
        <dbReference type="ARBA" id="ARBA00022927"/>
    </source>
</evidence>
<keyword evidence="6" id="KW-0653">Protein transport</keyword>